<evidence type="ECO:0000313" key="2">
    <source>
        <dbReference type="Proteomes" id="UP000499080"/>
    </source>
</evidence>
<dbReference type="AlphaFoldDB" id="A0A4Y2KK22"/>
<evidence type="ECO:0000313" key="1">
    <source>
        <dbReference type="EMBL" id="GBN01937.1"/>
    </source>
</evidence>
<reference evidence="1 2" key="1">
    <citation type="journal article" date="2019" name="Sci. Rep.">
        <title>Orb-weaving spider Araneus ventricosus genome elucidates the spidroin gene catalogue.</title>
        <authorList>
            <person name="Kono N."/>
            <person name="Nakamura H."/>
            <person name="Ohtoshi R."/>
            <person name="Moran D.A.P."/>
            <person name="Shinohara A."/>
            <person name="Yoshida Y."/>
            <person name="Fujiwara M."/>
            <person name="Mori M."/>
            <person name="Tomita M."/>
            <person name="Arakawa K."/>
        </authorList>
    </citation>
    <scope>NUCLEOTIDE SEQUENCE [LARGE SCALE GENOMIC DNA]</scope>
</reference>
<accession>A0A4Y2KK22</accession>
<dbReference type="EMBL" id="BGPR01004662">
    <property type="protein sequence ID" value="GBN01937.1"/>
    <property type="molecule type" value="Genomic_DNA"/>
</dbReference>
<gene>
    <name evidence="1" type="ORF">AVEN_124660_1</name>
</gene>
<sequence length="150" mass="16691">MIGSKLDLASIIVHNTYLQDEFRFVTPNCLASNHISATRALLPANNSTFNSMDTGPSNTSLQAKDDSRPNVTLKFHPFSLSVIDFTPAKRRFFVIVARPDVFGEEGSSFLTIRTMPAVIVVSEGGKGTFLIFDRGARTFPYFEVPLFQWP</sequence>
<name>A0A4Y2KK22_ARAVE</name>
<comment type="caution">
    <text evidence="1">The sequence shown here is derived from an EMBL/GenBank/DDBJ whole genome shotgun (WGS) entry which is preliminary data.</text>
</comment>
<organism evidence="1 2">
    <name type="scientific">Araneus ventricosus</name>
    <name type="common">Orbweaver spider</name>
    <name type="synonym">Epeira ventricosa</name>
    <dbReference type="NCBI Taxonomy" id="182803"/>
    <lineage>
        <taxon>Eukaryota</taxon>
        <taxon>Metazoa</taxon>
        <taxon>Ecdysozoa</taxon>
        <taxon>Arthropoda</taxon>
        <taxon>Chelicerata</taxon>
        <taxon>Arachnida</taxon>
        <taxon>Araneae</taxon>
        <taxon>Araneomorphae</taxon>
        <taxon>Entelegynae</taxon>
        <taxon>Araneoidea</taxon>
        <taxon>Araneidae</taxon>
        <taxon>Araneus</taxon>
    </lineage>
</organism>
<dbReference type="Proteomes" id="UP000499080">
    <property type="component" value="Unassembled WGS sequence"/>
</dbReference>
<protein>
    <submittedName>
        <fullName evidence="1">Uncharacterized protein</fullName>
    </submittedName>
</protein>
<proteinExistence type="predicted"/>
<keyword evidence="2" id="KW-1185">Reference proteome</keyword>